<feature type="compositionally biased region" description="Basic and acidic residues" evidence="5">
    <location>
        <begin position="218"/>
        <end position="236"/>
    </location>
</feature>
<evidence type="ECO:0000256" key="2">
    <source>
        <dbReference type="ARBA" id="ARBA00023125"/>
    </source>
</evidence>
<dbReference type="InterPro" id="IPR036390">
    <property type="entry name" value="WH_DNA-bd_sf"/>
</dbReference>
<dbReference type="CTD" id="30539"/>
<dbReference type="InterPro" id="IPR030456">
    <property type="entry name" value="TF_fork_head_CS_2"/>
</dbReference>
<evidence type="ECO:0000256" key="5">
    <source>
        <dbReference type="SAM" id="MobiDB-lite"/>
    </source>
</evidence>
<sequence>MIGGIKREKGDEWMSCYSSQVYPVTESLPVGLGCYLSTEPHYQTCGSLDESVTGGASGRLANSPNEPMGVSPQPSQEGCPDRDQYASEIPDLKSAYRRGFSHAKPPYSYISLICMAIQQAPGKKLTLNEIYDWIRQLFPYYRQNQQRWQNSIRHSLSFNDCFVRVPRSPDSPGKGSFWTLHPDSGNMFENGCYMRRQKRFRCQRSSPASQSATKNTTKKTEGKSVKVEEKKKKVEVRAASSSGVSSSSFVPPTTAAATAQPPIPITCPLLHEHPPSSPPLHHHTLPLTPFPPPSKETSTLLPPSSVSSVTLHAFSSPNLQSPPSHPLEPCMRPEPFSHHALPIPHLMDLQHYECPVTYQGHYPLNSNSNSHQYNPYLVPRDDSSYMGDSVYYSGLSMCSVPILSSS</sequence>
<reference evidence="8" key="1">
    <citation type="submission" date="2025-08" db="UniProtKB">
        <authorList>
            <consortium name="RefSeq"/>
        </authorList>
    </citation>
    <scope>IDENTIFICATION</scope>
</reference>
<keyword evidence="2 4" id="KW-0238">DNA-binding</keyword>
<comment type="subcellular location">
    <subcellularLocation>
        <location evidence="1 4">Nucleus</location>
    </subcellularLocation>
</comment>
<dbReference type="SUPFAM" id="SSF46785">
    <property type="entry name" value="Winged helix' DNA-binding domain"/>
    <property type="match status" value="1"/>
</dbReference>
<dbReference type="GO" id="GO:0009653">
    <property type="term" value="P:anatomical structure morphogenesis"/>
    <property type="evidence" value="ECO:0007669"/>
    <property type="project" value="TreeGrafter"/>
</dbReference>
<dbReference type="CDD" id="cd20015">
    <property type="entry name" value="FH_FOXA"/>
    <property type="match status" value="1"/>
</dbReference>
<feature type="compositionally biased region" description="Low complexity" evidence="5">
    <location>
        <begin position="238"/>
        <end position="256"/>
    </location>
</feature>
<dbReference type="InterPro" id="IPR036388">
    <property type="entry name" value="WH-like_DNA-bd_sf"/>
</dbReference>
<evidence type="ECO:0000259" key="6">
    <source>
        <dbReference type="PROSITE" id="PS50039"/>
    </source>
</evidence>
<dbReference type="InParanoid" id="A0A6J2UQ38"/>
<dbReference type="Proteomes" id="UP000504632">
    <property type="component" value="Chromosome 2"/>
</dbReference>
<feature type="region of interest" description="Disordered" evidence="5">
    <location>
        <begin position="200"/>
        <end position="256"/>
    </location>
</feature>
<dbReference type="PRINTS" id="PR00053">
    <property type="entry name" value="FORKHEAD"/>
</dbReference>
<keyword evidence="7" id="KW-1185">Reference proteome</keyword>
<proteinExistence type="predicted"/>
<dbReference type="GO" id="GO:0000981">
    <property type="term" value="F:DNA-binding transcription factor activity, RNA polymerase II-specific"/>
    <property type="evidence" value="ECO:0007669"/>
    <property type="project" value="TreeGrafter"/>
</dbReference>
<dbReference type="PANTHER" id="PTHR11829">
    <property type="entry name" value="FORKHEAD BOX PROTEIN"/>
    <property type="match status" value="1"/>
</dbReference>
<dbReference type="SMART" id="SM00339">
    <property type="entry name" value="FH"/>
    <property type="match status" value="1"/>
</dbReference>
<evidence type="ECO:0000313" key="7">
    <source>
        <dbReference type="Proteomes" id="UP000504632"/>
    </source>
</evidence>
<feature type="domain" description="Fork-head" evidence="6">
    <location>
        <begin position="104"/>
        <end position="198"/>
    </location>
</feature>
<protein>
    <submittedName>
        <fullName evidence="8">Forkhead box A sequence</fullName>
    </submittedName>
</protein>
<feature type="compositionally biased region" description="Polar residues" evidence="5">
    <location>
        <begin position="203"/>
        <end position="215"/>
    </location>
</feature>
<dbReference type="PROSITE" id="PS50039">
    <property type="entry name" value="FORK_HEAD_3"/>
    <property type="match status" value="1"/>
</dbReference>
<feature type="region of interest" description="Disordered" evidence="5">
    <location>
        <begin position="53"/>
        <end position="82"/>
    </location>
</feature>
<dbReference type="FunFam" id="1.10.10.10:FF:000042">
    <property type="entry name" value="hepatocyte nuclear factor 3-beta"/>
    <property type="match status" value="1"/>
</dbReference>
<dbReference type="PROSITE" id="PS00657">
    <property type="entry name" value="FORK_HEAD_1"/>
    <property type="match status" value="1"/>
</dbReference>
<dbReference type="GO" id="GO:0030154">
    <property type="term" value="P:cell differentiation"/>
    <property type="evidence" value="ECO:0007669"/>
    <property type="project" value="TreeGrafter"/>
</dbReference>
<dbReference type="PANTHER" id="PTHR11829:SF380">
    <property type="entry name" value="PROTEIN FORK HEAD"/>
    <property type="match status" value="1"/>
</dbReference>
<evidence type="ECO:0000313" key="8">
    <source>
        <dbReference type="RefSeq" id="XP_030622008.1"/>
    </source>
</evidence>
<evidence type="ECO:0000256" key="1">
    <source>
        <dbReference type="ARBA" id="ARBA00004123"/>
    </source>
</evidence>
<accession>A0A6J2UQ38</accession>
<dbReference type="GO" id="GO:0000978">
    <property type="term" value="F:RNA polymerase II cis-regulatory region sequence-specific DNA binding"/>
    <property type="evidence" value="ECO:0007669"/>
    <property type="project" value="TreeGrafter"/>
</dbReference>
<name>A0A6J2UQ38_CHACN</name>
<dbReference type="GeneID" id="115805535"/>
<keyword evidence="3 4" id="KW-0539">Nucleus</keyword>
<dbReference type="Pfam" id="PF00250">
    <property type="entry name" value="Forkhead"/>
    <property type="match status" value="1"/>
</dbReference>
<dbReference type="PROSITE" id="PS00658">
    <property type="entry name" value="FORK_HEAD_2"/>
    <property type="match status" value="1"/>
</dbReference>
<dbReference type="OrthoDB" id="5954824at2759"/>
<dbReference type="InterPro" id="IPR050211">
    <property type="entry name" value="FOX_domain-containing"/>
</dbReference>
<gene>
    <name evidence="8" type="primary">foxa</name>
</gene>
<dbReference type="GO" id="GO:0005634">
    <property type="term" value="C:nucleus"/>
    <property type="evidence" value="ECO:0007669"/>
    <property type="project" value="UniProtKB-SubCell"/>
</dbReference>
<dbReference type="RefSeq" id="XP_030622008.1">
    <property type="nucleotide sequence ID" value="XM_030766148.1"/>
</dbReference>
<dbReference type="Gene3D" id="1.10.10.10">
    <property type="entry name" value="Winged helix-like DNA-binding domain superfamily/Winged helix DNA-binding domain"/>
    <property type="match status" value="1"/>
</dbReference>
<evidence type="ECO:0000256" key="3">
    <source>
        <dbReference type="ARBA" id="ARBA00023242"/>
    </source>
</evidence>
<dbReference type="AlphaFoldDB" id="A0A6J2UQ38"/>
<feature type="DNA-binding region" description="Fork-head" evidence="4">
    <location>
        <begin position="104"/>
        <end position="198"/>
    </location>
</feature>
<dbReference type="InterPro" id="IPR018122">
    <property type="entry name" value="TF_fork_head_CS_1"/>
</dbReference>
<organism evidence="7 8">
    <name type="scientific">Chanos chanos</name>
    <name type="common">Milkfish</name>
    <name type="synonym">Mugil chanos</name>
    <dbReference type="NCBI Taxonomy" id="29144"/>
    <lineage>
        <taxon>Eukaryota</taxon>
        <taxon>Metazoa</taxon>
        <taxon>Chordata</taxon>
        <taxon>Craniata</taxon>
        <taxon>Vertebrata</taxon>
        <taxon>Euteleostomi</taxon>
        <taxon>Actinopterygii</taxon>
        <taxon>Neopterygii</taxon>
        <taxon>Teleostei</taxon>
        <taxon>Ostariophysi</taxon>
        <taxon>Gonorynchiformes</taxon>
        <taxon>Chanidae</taxon>
        <taxon>Chanos</taxon>
    </lineage>
</organism>
<evidence type="ECO:0000256" key="4">
    <source>
        <dbReference type="PROSITE-ProRule" id="PRU00089"/>
    </source>
</evidence>
<dbReference type="InterPro" id="IPR001766">
    <property type="entry name" value="Fork_head_dom"/>
</dbReference>